<dbReference type="RefSeq" id="WP_132323076.1">
    <property type="nucleotide sequence ID" value="NZ_FWZT01000021.1"/>
</dbReference>
<evidence type="ECO:0000313" key="6">
    <source>
        <dbReference type="EMBL" id="SMF62097.1"/>
    </source>
</evidence>
<dbReference type="Proteomes" id="UP000192907">
    <property type="component" value="Unassembled WGS sequence"/>
</dbReference>
<dbReference type="STRING" id="1513793.SAMN06296036_12134"/>
<evidence type="ECO:0000256" key="2">
    <source>
        <dbReference type="ARBA" id="ARBA00037999"/>
    </source>
</evidence>
<accession>A0A1Y6CFF0</accession>
<dbReference type="GO" id="GO:0000271">
    <property type="term" value="P:polysaccharide biosynthetic process"/>
    <property type="evidence" value="ECO:0007669"/>
    <property type="project" value="TreeGrafter"/>
</dbReference>
<dbReference type="SUPFAM" id="SSF53383">
    <property type="entry name" value="PLP-dependent transferases"/>
    <property type="match status" value="1"/>
</dbReference>
<feature type="active site" description="Proton acceptor" evidence="3">
    <location>
        <position position="188"/>
    </location>
</feature>
<reference evidence="7" key="1">
    <citation type="submission" date="2017-04" db="EMBL/GenBank/DDBJ databases">
        <authorList>
            <person name="Varghese N."/>
            <person name="Submissions S."/>
        </authorList>
    </citation>
    <scope>NUCLEOTIDE SEQUENCE [LARGE SCALE GENOMIC DNA]</scope>
    <source>
        <strain evidence="7">RKEM611</strain>
    </source>
</reference>
<comment type="similarity">
    <text evidence="2 5">Belongs to the DegT/DnrJ/EryC1 family.</text>
</comment>
<feature type="modified residue" description="N6-(pyridoxal phosphate)lysine" evidence="4">
    <location>
        <position position="188"/>
    </location>
</feature>
<dbReference type="EMBL" id="FWZT01000021">
    <property type="protein sequence ID" value="SMF62097.1"/>
    <property type="molecule type" value="Genomic_DNA"/>
</dbReference>
<dbReference type="AlphaFoldDB" id="A0A1Y6CFF0"/>
<dbReference type="Gene3D" id="3.40.640.10">
    <property type="entry name" value="Type I PLP-dependent aspartate aminotransferase-like (Major domain)"/>
    <property type="match status" value="1"/>
</dbReference>
<keyword evidence="1 4" id="KW-0663">Pyridoxal phosphate</keyword>
<evidence type="ECO:0000313" key="7">
    <source>
        <dbReference type="Proteomes" id="UP000192907"/>
    </source>
</evidence>
<dbReference type="Gene3D" id="3.90.1150.10">
    <property type="entry name" value="Aspartate Aminotransferase, domain 1"/>
    <property type="match status" value="1"/>
</dbReference>
<dbReference type="InterPro" id="IPR015421">
    <property type="entry name" value="PyrdxlP-dep_Trfase_major"/>
</dbReference>
<gene>
    <name evidence="6" type="ORF">SAMN06296036_12134</name>
</gene>
<evidence type="ECO:0000256" key="4">
    <source>
        <dbReference type="PIRSR" id="PIRSR000390-2"/>
    </source>
</evidence>
<evidence type="ECO:0000256" key="5">
    <source>
        <dbReference type="RuleBase" id="RU004508"/>
    </source>
</evidence>
<dbReference type="GO" id="GO:0030170">
    <property type="term" value="F:pyridoxal phosphate binding"/>
    <property type="evidence" value="ECO:0007669"/>
    <property type="project" value="TreeGrafter"/>
</dbReference>
<dbReference type="PANTHER" id="PTHR30244">
    <property type="entry name" value="TRANSAMINASE"/>
    <property type="match status" value="1"/>
</dbReference>
<dbReference type="Pfam" id="PF01041">
    <property type="entry name" value="DegT_DnrJ_EryC1"/>
    <property type="match status" value="1"/>
</dbReference>
<dbReference type="InterPro" id="IPR015422">
    <property type="entry name" value="PyrdxlP-dep_Trfase_small"/>
</dbReference>
<keyword evidence="7" id="KW-1185">Reference proteome</keyword>
<dbReference type="GO" id="GO:0008483">
    <property type="term" value="F:transaminase activity"/>
    <property type="evidence" value="ECO:0007669"/>
    <property type="project" value="TreeGrafter"/>
</dbReference>
<sequence>MRVPFIDLSRSIKLIREQVLNSWETALDNCEFVGGPAVASLEKKLEKRLDVSHFVGCSNGTDAIVVGLQALGVKPGMRVAVPNMTFWAPYEAIVQVGAIPVLVDIDPDDLQMSIDEFKEGHKNLRFDAAIFVHLFGWSSARLKELRTFCEAEEIILLEDGAQSFGVKVEGQSVYSGAALSTISFYPAKVLGGSGDGGGIMTPNPKTDETIRALCNHGRAGHYTYDYVGWNCRMGGLNGHYMNHMLDIIDDLIEQRLKAEQFYQDFLSDYPKDIRVYRAPQGVEGNGYLSMIAGIKKSGDELAAGLKSLDIGCARTYPQTLCEQPPAAKAMRTSDLRHSKEFSQRVINLPLFAGITMEECKASAEALRSLF</sequence>
<organism evidence="6 7">
    <name type="scientific">Pseudobacteriovorax antillogorgiicola</name>
    <dbReference type="NCBI Taxonomy" id="1513793"/>
    <lineage>
        <taxon>Bacteria</taxon>
        <taxon>Pseudomonadati</taxon>
        <taxon>Bdellovibrionota</taxon>
        <taxon>Oligoflexia</taxon>
        <taxon>Oligoflexales</taxon>
        <taxon>Pseudobacteriovoracaceae</taxon>
        <taxon>Pseudobacteriovorax</taxon>
    </lineage>
</organism>
<dbReference type="InterPro" id="IPR000653">
    <property type="entry name" value="DegT/StrS_aminotransferase"/>
</dbReference>
<dbReference type="PANTHER" id="PTHR30244:SF36">
    <property type="entry name" value="3-OXO-GLUCOSE-6-PHOSPHATE:GLUTAMATE AMINOTRANSFERASE"/>
    <property type="match status" value="1"/>
</dbReference>
<evidence type="ECO:0000256" key="1">
    <source>
        <dbReference type="ARBA" id="ARBA00022898"/>
    </source>
</evidence>
<dbReference type="PIRSF" id="PIRSF000390">
    <property type="entry name" value="PLP_StrS"/>
    <property type="match status" value="1"/>
</dbReference>
<evidence type="ECO:0000256" key="3">
    <source>
        <dbReference type="PIRSR" id="PIRSR000390-1"/>
    </source>
</evidence>
<name>A0A1Y6CFF0_9BACT</name>
<dbReference type="OrthoDB" id="5288475at2"/>
<protein>
    <submittedName>
        <fullName evidence="6">dTDP-4-amino-4,6-dideoxygalactose transaminase</fullName>
    </submittedName>
</protein>
<proteinExistence type="inferred from homology"/>
<dbReference type="InterPro" id="IPR015424">
    <property type="entry name" value="PyrdxlP-dep_Trfase"/>
</dbReference>